<reference evidence="1" key="1">
    <citation type="submission" date="2014-09" db="EMBL/GenBank/DDBJ databases">
        <authorList>
            <person name="Magalhaes I.L.F."/>
            <person name="Oliveira U."/>
            <person name="Santos F.R."/>
            <person name="Vidigal T.H.D.A."/>
            <person name="Brescovit A.D."/>
            <person name="Santos A.J."/>
        </authorList>
    </citation>
    <scope>NUCLEOTIDE SEQUENCE</scope>
    <source>
        <tissue evidence="1">Shoot tissue taken approximately 20 cm above the soil surface</tissue>
    </source>
</reference>
<accession>A0A0A9D9A9</accession>
<organism evidence="1">
    <name type="scientific">Arundo donax</name>
    <name type="common">Giant reed</name>
    <name type="synonym">Donax arundinaceus</name>
    <dbReference type="NCBI Taxonomy" id="35708"/>
    <lineage>
        <taxon>Eukaryota</taxon>
        <taxon>Viridiplantae</taxon>
        <taxon>Streptophyta</taxon>
        <taxon>Embryophyta</taxon>
        <taxon>Tracheophyta</taxon>
        <taxon>Spermatophyta</taxon>
        <taxon>Magnoliopsida</taxon>
        <taxon>Liliopsida</taxon>
        <taxon>Poales</taxon>
        <taxon>Poaceae</taxon>
        <taxon>PACMAD clade</taxon>
        <taxon>Arundinoideae</taxon>
        <taxon>Arundineae</taxon>
        <taxon>Arundo</taxon>
    </lineage>
</organism>
<name>A0A0A9D9A9_ARUDO</name>
<protein>
    <submittedName>
        <fullName evidence="1">Uncharacterized protein</fullName>
    </submittedName>
</protein>
<proteinExistence type="predicted"/>
<dbReference type="EMBL" id="GBRH01213494">
    <property type="protein sequence ID" value="JAD84401.1"/>
    <property type="molecule type" value="Transcribed_RNA"/>
</dbReference>
<evidence type="ECO:0000313" key="1">
    <source>
        <dbReference type="EMBL" id="JAD84401.1"/>
    </source>
</evidence>
<reference evidence="1" key="2">
    <citation type="journal article" date="2015" name="Data Brief">
        <title>Shoot transcriptome of the giant reed, Arundo donax.</title>
        <authorList>
            <person name="Barrero R.A."/>
            <person name="Guerrero F.D."/>
            <person name="Moolhuijzen P."/>
            <person name="Goolsby J.A."/>
            <person name="Tidwell J."/>
            <person name="Bellgard S.E."/>
            <person name="Bellgard M.I."/>
        </authorList>
    </citation>
    <scope>NUCLEOTIDE SEQUENCE</scope>
    <source>
        <tissue evidence="1">Shoot tissue taken approximately 20 cm above the soil surface</tissue>
    </source>
</reference>
<sequence length="104" mass="11182">MPTNSLFMLDFWNPDLRNDSYRFIWSSVNWDNIEFILASLSGSPVLEGSFSRSTSMWSSSSSSSSCSFWNGPLALTAAAASDAWGAATDEGRCGGMACEPPPPS</sequence>
<dbReference type="AlphaFoldDB" id="A0A0A9D9A9"/>